<name>A0ABR9H8C8_9BACT</name>
<feature type="non-terminal residue" evidence="2">
    <location>
        <position position="68"/>
    </location>
</feature>
<comment type="caution">
    <text evidence="2">The sequence shown here is derived from an EMBL/GenBank/DDBJ whole genome shotgun (WGS) entry which is preliminary data.</text>
</comment>
<proteinExistence type="predicted"/>
<reference evidence="2 3" key="1">
    <citation type="submission" date="2020-10" db="EMBL/GenBank/DDBJ databases">
        <title>Genomic Encyclopedia of Type Strains, Phase IV (KMG-IV): sequencing the most valuable type-strain genomes for metagenomic binning, comparative biology and taxonomic classification.</title>
        <authorList>
            <person name="Goeker M."/>
        </authorList>
    </citation>
    <scope>NUCLEOTIDE SEQUENCE [LARGE SCALE GENOMIC DNA]</scope>
    <source>
        <strain evidence="2 3">DSM 4194</strain>
    </source>
</reference>
<sequence length="68" mass="7822">MYEIRHVITRMRLGESDREIQRAGLMGRRKAGQLRAIAIDQGWLDPSRPLPPNEDLEALVQSPRIQQS</sequence>
<protein>
    <submittedName>
        <fullName evidence="2">Uncharacterized protein</fullName>
    </submittedName>
</protein>
<accession>A0ABR9H8C8</accession>
<feature type="region of interest" description="Disordered" evidence="1">
    <location>
        <begin position="43"/>
        <end position="68"/>
    </location>
</feature>
<dbReference type="Proteomes" id="UP000639010">
    <property type="component" value="Unassembled WGS sequence"/>
</dbReference>
<evidence type="ECO:0000313" key="2">
    <source>
        <dbReference type="EMBL" id="MBE1426948.1"/>
    </source>
</evidence>
<organism evidence="2 3">
    <name type="scientific">Desulfomicrobium macestii</name>
    <dbReference type="NCBI Taxonomy" id="90731"/>
    <lineage>
        <taxon>Bacteria</taxon>
        <taxon>Pseudomonadati</taxon>
        <taxon>Thermodesulfobacteriota</taxon>
        <taxon>Desulfovibrionia</taxon>
        <taxon>Desulfovibrionales</taxon>
        <taxon>Desulfomicrobiaceae</taxon>
        <taxon>Desulfomicrobium</taxon>
    </lineage>
</organism>
<evidence type="ECO:0000313" key="3">
    <source>
        <dbReference type="Proteomes" id="UP000639010"/>
    </source>
</evidence>
<dbReference type="EMBL" id="JADBGG010000039">
    <property type="protein sequence ID" value="MBE1426948.1"/>
    <property type="molecule type" value="Genomic_DNA"/>
</dbReference>
<keyword evidence="3" id="KW-1185">Reference proteome</keyword>
<gene>
    <name evidence="2" type="ORF">H4684_003632</name>
</gene>
<evidence type="ECO:0000256" key="1">
    <source>
        <dbReference type="SAM" id="MobiDB-lite"/>
    </source>
</evidence>